<dbReference type="RefSeq" id="XP_002671089.1">
    <property type="nucleotide sequence ID" value="XM_002671043.1"/>
</dbReference>
<dbReference type="VEuPathDB" id="AmoebaDB:NAEGRDRAFT_59534"/>
<feature type="compositionally biased region" description="Basic residues" evidence="1">
    <location>
        <begin position="732"/>
        <end position="743"/>
    </location>
</feature>
<keyword evidence="2" id="KW-0472">Membrane</keyword>
<dbReference type="KEGG" id="ngr:NAEGRDRAFT_59534"/>
<feature type="compositionally biased region" description="Low complexity" evidence="1">
    <location>
        <begin position="611"/>
        <end position="638"/>
    </location>
</feature>
<dbReference type="InParanoid" id="D2VXT1"/>
<gene>
    <name evidence="3" type="ORF">NAEGRDRAFT_59534</name>
</gene>
<protein>
    <submittedName>
        <fullName evidence="3">Predicted protein</fullName>
    </submittedName>
</protein>
<keyword evidence="2" id="KW-0812">Transmembrane</keyword>
<evidence type="ECO:0000256" key="2">
    <source>
        <dbReference type="SAM" id="Phobius"/>
    </source>
</evidence>
<dbReference type="eggNOG" id="ENOG502SRSP">
    <property type="taxonomic scope" value="Eukaryota"/>
</dbReference>
<feature type="region of interest" description="Disordered" evidence="1">
    <location>
        <begin position="1309"/>
        <end position="1329"/>
    </location>
</feature>
<reference evidence="3 4" key="1">
    <citation type="journal article" date="2010" name="Cell">
        <title>The genome of Naegleria gruberi illuminates early eukaryotic versatility.</title>
        <authorList>
            <person name="Fritz-Laylin L.K."/>
            <person name="Prochnik S.E."/>
            <person name="Ginger M.L."/>
            <person name="Dacks J.B."/>
            <person name="Carpenter M.L."/>
            <person name="Field M.C."/>
            <person name="Kuo A."/>
            <person name="Paredez A."/>
            <person name="Chapman J."/>
            <person name="Pham J."/>
            <person name="Shu S."/>
            <person name="Neupane R."/>
            <person name="Cipriano M."/>
            <person name="Mancuso J."/>
            <person name="Tu H."/>
            <person name="Salamov A."/>
            <person name="Lindquist E."/>
            <person name="Shapiro H."/>
            <person name="Lucas S."/>
            <person name="Grigoriev I.V."/>
            <person name="Cande W.Z."/>
            <person name="Fulton C."/>
            <person name="Rokhsar D.S."/>
            <person name="Dawson S.C."/>
        </authorList>
    </citation>
    <scope>NUCLEOTIDE SEQUENCE [LARGE SCALE GENOMIC DNA]</scope>
    <source>
        <strain evidence="3 4">NEG-M</strain>
    </source>
</reference>
<feature type="region of interest" description="Disordered" evidence="1">
    <location>
        <begin position="716"/>
        <end position="778"/>
    </location>
</feature>
<keyword evidence="4" id="KW-1185">Reference proteome</keyword>
<sequence length="1329" mass="151368">MLFNNDNCHHDGKPFIMLAMILIMLTITTIANASMMTINSDYKLPNGGFSFKFELQERSGKLEKYHGTTVRYQQTNGNAVNLLLESATLGFGTFFDSTILHTFLKPILGADGETMTECLHLNYDSPWNSGVEMSKMLDLIVFKKVSQMEEFTLRDDSKKVTELSSHEKFYLDRLDGLMANCTFYDRKWLQENMRKETGSQPNTAVRQFMEKYIQKYKFSGKINAPILQDNIYKTSHQLKPINTRISLWFQNEREACVLAHIRDESACKRMMKSNENKPTCIFLHGAGYKKDLPPQKTLSDYWGNVADYVPQCGDVWFGARDTKNFGWDDENLQKYYCETALLGSGNSSTIKNTIIYSHSMGNLILAAAFKNGICDIDLSTSEWYTIGSPFNGSLVSRTAQSICYDYYYDNFKLNKKGIVGWVITLAGYCIKGTPDIFPSYASVEEGYCSPKDGTCIHDLYQFADPYDKGRMCGDTPIGLITHYSIALELVHLLADLQYQSDGFVTFPACQMDEAKKFTSESPNDLCQIRSYSITHTVLEENKDGNRGQNNRPQQGGKPFVKKTYNNNNSQQGGQQGGENRPYYKKQYNNNNNASGQAQSTHNKRPYMKPKPQGTTPQQTSTSTTNTTTANTTNTSAAPKRIVKKDGELLKEAQKLKELQKKIKNEDANTSSTEVVEAPLEEEEGVIIVDDAAQPTQKIMQKRALSEEIEKQEYLMRLEGKKKKPSTSLKIASNKKKGARKQQRKKEGQSEEGEEGKEFKGEFRRKKKGEEEEEEDVLKTDIELNQSFAETIDRIYTGFNPELVHEQLNSISKRGFIPAMAEIGAESGANFAPLMKQILTGVAIHDEAYHNLMRFVSNYQALAQKVLDSMEDKERADSIREIYPFLGEGATIEIDSNFDVNEFLKLNPDVRMNLVQLFDPDYFTNLEAVESKAAKDLETLANEGKLTRKELDLYKQEISTSLLAEKLLNYFNSKLFSLQLAGVSDFFLQQETVKELADHCFDTIVRKRGSAVVPFLPEAERNFIEEREANLGMKYGITRENLHTFVGKESLLREGTYQSLNGRIEELLSKKRVNTIAIENRLKIEQPSDDFDNEDEYYYGDEQNPVEAKEKRANAVNSMLADFKYLPLKSHVSAIRHKIKQRLYHIMKYVYEPKLETIPYIRDIPFTSGQYHHAGKTGSFAKFAPIERNFDEIIESSSSPDSIARIVLINYSRALGQNDTIDMKSKMSLMHRFGSFIKTLDEQGDLIEPVALNNGKRTHIHPNRVNPRDAELDLKSIHVNEPEEHWFWKYMEEASDKVDDVISKRLASETKRSDIGRGGKPKVKKVRSKK</sequence>
<feature type="transmembrane region" description="Helical" evidence="2">
    <location>
        <begin position="15"/>
        <end position="36"/>
    </location>
</feature>
<accession>D2VXT1</accession>
<dbReference type="OrthoDB" id="95392at2759"/>
<evidence type="ECO:0000313" key="3">
    <source>
        <dbReference type="EMBL" id="EFC38345.1"/>
    </source>
</evidence>
<evidence type="ECO:0000313" key="4">
    <source>
        <dbReference type="Proteomes" id="UP000006671"/>
    </source>
</evidence>
<dbReference type="GeneID" id="8858225"/>
<feature type="compositionally biased region" description="Basic residues" evidence="1">
    <location>
        <begin position="1318"/>
        <end position="1329"/>
    </location>
</feature>
<keyword evidence="2" id="KW-1133">Transmembrane helix</keyword>
<evidence type="ECO:0000256" key="1">
    <source>
        <dbReference type="SAM" id="MobiDB-lite"/>
    </source>
</evidence>
<feature type="region of interest" description="Disordered" evidence="1">
    <location>
        <begin position="539"/>
        <end position="639"/>
    </location>
</feature>
<name>D2VXT1_NAEGR</name>
<organism evidence="4">
    <name type="scientific">Naegleria gruberi</name>
    <name type="common">Amoeba</name>
    <dbReference type="NCBI Taxonomy" id="5762"/>
    <lineage>
        <taxon>Eukaryota</taxon>
        <taxon>Discoba</taxon>
        <taxon>Heterolobosea</taxon>
        <taxon>Tetramitia</taxon>
        <taxon>Eutetramitia</taxon>
        <taxon>Vahlkampfiidae</taxon>
        <taxon>Naegleria</taxon>
    </lineage>
</organism>
<dbReference type="Proteomes" id="UP000006671">
    <property type="component" value="Unassembled WGS sequence"/>
</dbReference>
<proteinExistence type="predicted"/>
<dbReference type="EMBL" id="GG738908">
    <property type="protein sequence ID" value="EFC38345.1"/>
    <property type="molecule type" value="Genomic_DNA"/>
</dbReference>